<feature type="region of interest" description="Disordered" evidence="1">
    <location>
        <begin position="74"/>
        <end position="149"/>
    </location>
</feature>
<feature type="compositionally biased region" description="Basic and acidic residues" evidence="1">
    <location>
        <begin position="1"/>
        <end position="30"/>
    </location>
</feature>
<evidence type="ECO:0000313" key="2">
    <source>
        <dbReference type="EnsemblMetazoa" id="CJA04275.1"/>
    </source>
</evidence>
<evidence type="ECO:0000313" key="3">
    <source>
        <dbReference type="Proteomes" id="UP000005237"/>
    </source>
</evidence>
<feature type="region of interest" description="Disordered" evidence="1">
    <location>
        <begin position="1"/>
        <end position="37"/>
    </location>
</feature>
<organism evidence="2 3">
    <name type="scientific">Caenorhabditis japonica</name>
    <dbReference type="NCBI Taxonomy" id="281687"/>
    <lineage>
        <taxon>Eukaryota</taxon>
        <taxon>Metazoa</taxon>
        <taxon>Ecdysozoa</taxon>
        <taxon>Nematoda</taxon>
        <taxon>Chromadorea</taxon>
        <taxon>Rhabditida</taxon>
        <taxon>Rhabditina</taxon>
        <taxon>Rhabditomorpha</taxon>
        <taxon>Rhabditoidea</taxon>
        <taxon>Rhabditidae</taxon>
        <taxon>Peloderinae</taxon>
        <taxon>Caenorhabditis</taxon>
    </lineage>
</organism>
<keyword evidence="3" id="KW-1185">Reference proteome</keyword>
<dbReference type="EnsemblMetazoa" id="CJA04275.1">
    <property type="protein sequence ID" value="CJA04275.1"/>
    <property type="gene ID" value="WBGene00123479"/>
</dbReference>
<name>A0A8R1DKA2_CAEJA</name>
<accession>A0A8R1DKA2</accession>
<protein>
    <submittedName>
        <fullName evidence="2">Uncharacterized protein</fullName>
    </submittedName>
</protein>
<sequence length="190" mass="21386">MKSTYERQLSRMEEEVKMLKSQKLRDHGDPMETGEEPAEQAIEELPEYLQTPQKPNPLRMYSIRKTNQVKIQLDTIPEDRPPRPLSCPPVDSPITWRTRNATSSSSTTVQEPPPSKVPLFGTTGLTKKEKEEPVSTEPTTSATSSLAAPEAIHVECSQEYNEEDLLGEADPSISPILNLDLMEKQLLEEQ</sequence>
<feature type="compositionally biased region" description="Polar residues" evidence="1">
    <location>
        <begin position="136"/>
        <end position="146"/>
    </location>
</feature>
<evidence type="ECO:0000256" key="1">
    <source>
        <dbReference type="SAM" id="MobiDB-lite"/>
    </source>
</evidence>
<reference evidence="2" key="2">
    <citation type="submission" date="2022-06" db="UniProtKB">
        <authorList>
            <consortium name="EnsemblMetazoa"/>
        </authorList>
    </citation>
    <scope>IDENTIFICATION</scope>
    <source>
        <strain evidence="2">DF5081</strain>
    </source>
</reference>
<reference evidence="3" key="1">
    <citation type="submission" date="2010-08" db="EMBL/GenBank/DDBJ databases">
        <authorList>
            <consortium name="Caenorhabditis japonica Sequencing Consortium"/>
            <person name="Wilson R.K."/>
        </authorList>
    </citation>
    <scope>NUCLEOTIDE SEQUENCE [LARGE SCALE GENOMIC DNA]</scope>
    <source>
        <strain evidence="3">DF5081</strain>
    </source>
</reference>
<proteinExistence type="predicted"/>
<dbReference type="Proteomes" id="UP000005237">
    <property type="component" value="Unassembled WGS sequence"/>
</dbReference>
<dbReference type="AlphaFoldDB" id="A0A8R1DKA2"/>